<evidence type="ECO:0000256" key="3">
    <source>
        <dbReference type="ARBA" id="ARBA00022729"/>
    </source>
</evidence>
<dbReference type="Proteomes" id="UP000812440">
    <property type="component" value="Chromosome 8_10"/>
</dbReference>
<feature type="region of interest" description="Disordered" evidence="9">
    <location>
        <begin position="1300"/>
        <end position="1431"/>
    </location>
</feature>
<keyword evidence="12" id="KW-1185">Reference proteome</keyword>
<feature type="domain" description="SH3" evidence="10">
    <location>
        <begin position="1"/>
        <end position="61"/>
    </location>
</feature>
<evidence type="ECO:0000256" key="6">
    <source>
        <dbReference type="ARBA" id="ARBA00023180"/>
    </source>
</evidence>
<feature type="region of interest" description="Disordered" evidence="9">
    <location>
        <begin position="95"/>
        <end position="132"/>
    </location>
</feature>
<feature type="compositionally biased region" description="Polar residues" evidence="9">
    <location>
        <begin position="1389"/>
        <end position="1403"/>
    </location>
</feature>
<dbReference type="GO" id="GO:0009306">
    <property type="term" value="P:protein secretion"/>
    <property type="evidence" value="ECO:0007669"/>
    <property type="project" value="TreeGrafter"/>
</dbReference>
<dbReference type="InterPro" id="IPR036028">
    <property type="entry name" value="SH3-like_dom_sf"/>
</dbReference>
<feature type="coiled-coil region" evidence="8">
    <location>
        <begin position="1056"/>
        <end position="1157"/>
    </location>
</feature>
<evidence type="ECO:0000256" key="9">
    <source>
        <dbReference type="SAM" id="MobiDB-lite"/>
    </source>
</evidence>
<feature type="region of interest" description="Disordered" evidence="9">
    <location>
        <begin position="255"/>
        <end position="275"/>
    </location>
</feature>
<dbReference type="PANTHER" id="PTHR23158:SF38">
    <property type="entry name" value="MELANOMA INHIBITORY ACTIVITY PROTEIN 2"/>
    <property type="match status" value="1"/>
</dbReference>
<feature type="compositionally biased region" description="Basic and acidic residues" evidence="9">
    <location>
        <begin position="105"/>
        <end position="115"/>
    </location>
</feature>
<feature type="region of interest" description="Disordered" evidence="9">
    <location>
        <begin position="393"/>
        <end position="421"/>
    </location>
</feature>
<evidence type="ECO:0000259" key="10">
    <source>
        <dbReference type="PROSITE" id="PS50002"/>
    </source>
</evidence>
<dbReference type="OrthoDB" id="3548878at2759"/>
<feature type="compositionally biased region" description="Basic and acidic residues" evidence="9">
    <location>
        <begin position="1404"/>
        <end position="1413"/>
    </location>
</feature>
<feature type="coiled-coil region" evidence="8">
    <location>
        <begin position="875"/>
        <end position="979"/>
    </location>
</feature>
<comment type="subcellular location">
    <subcellularLocation>
        <location evidence="1">Endoplasmic reticulum membrane</location>
        <topology evidence="1">Single-pass membrane protein</topology>
    </subcellularLocation>
</comment>
<dbReference type="GO" id="GO:0005789">
    <property type="term" value="C:endoplasmic reticulum membrane"/>
    <property type="evidence" value="ECO:0007669"/>
    <property type="project" value="UniProtKB-SubCell"/>
</dbReference>
<keyword evidence="5 8" id="KW-0175">Coiled coil</keyword>
<evidence type="ECO:0000256" key="4">
    <source>
        <dbReference type="ARBA" id="ARBA00022824"/>
    </source>
</evidence>
<feature type="compositionally biased region" description="Polar residues" evidence="9">
    <location>
        <begin position="1529"/>
        <end position="1540"/>
    </location>
</feature>
<dbReference type="Gene3D" id="2.30.30.40">
    <property type="entry name" value="SH3 Domains"/>
    <property type="match status" value="1"/>
</dbReference>
<evidence type="ECO:0000256" key="1">
    <source>
        <dbReference type="ARBA" id="ARBA00004389"/>
    </source>
</evidence>
<keyword evidence="6" id="KW-0325">Glycoprotein</keyword>
<evidence type="ECO:0000256" key="5">
    <source>
        <dbReference type="ARBA" id="ARBA00023054"/>
    </source>
</evidence>
<feature type="region of interest" description="Disordered" evidence="9">
    <location>
        <begin position="679"/>
        <end position="700"/>
    </location>
</feature>
<dbReference type="SMART" id="SM00326">
    <property type="entry name" value="SH3"/>
    <property type="match status" value="1"/>
</dbReference>
<accession>A0A8T2K3C3</accession>
<feature type="compositionally biased region" description="Polar residues" evidence="9">
    <location>
        <begin position="399"/>
        <end position="413"/>
    </location>
</feature>
<feature type="compositionally biased region" description="Basic and acidic residues" evidence="9">
    <location>
        <begin position="1305"/>
        <end position="1322"/>
    </location>
</feature>
<name>A0A8T2K3C3_9PIPI</name>
<dbReference type="PROSITE" id="PS50002">
    <property type="entry name" value="SH3"/>
    <property type="match status" value="1"/>
</dbReference>
<comment type="caution">
    <text evidence="11">The sequence shown here is derived from an EMBL/GenBank/DDBJ whole genome shotgun (WGS) entry which is preliminary data.</text>
</comment>
<evidence type="ECO:0000256" key="2">
    <source>
        <dbReference type="ARBA" id="ARBA00022443"/>
    </source>
</evidence>
<dbReference type="GO" id="GO:0035459">
    <property type="term" value="P:vesicle cargo loading"/>
    <property type="evidence" value="ECO:0007669"/>
    <property type="project" value="TreeGrafter"/>
</dbReference>
<reference evidence="11" key="1">
    <citation type="thesis" date="2020" institute="ProQuest LLC" country="789 East Eisenhower Parkway, Ann Arbor, MI, USA">
        <title>Comparative Genomics and Chromosome Evolution.</title>
        <authorList>
            <person name="Mudd A.B."/>
        </authorList>
    </citation>
    <scope>NUCLEOTIDE SEQUENCE</scope>
    <source>
        <strain evidence="11">Female2</strain>
        <tissue evidence="11">Blood</tissue>
    </source>
</reference>
<feature type="compositionally biased region" description="Polar residues" evidence="9">
    <location>
        <begin position="117"/>
        <end position="126"/>
    </location>
</feature>
<proteinExistence type="predicted"/>
<feature type="region of interest" description="Disordered" evidence="9">
    <location>
        <begin position="307"/>
        <end position="336"/>
    </location>
</feature>
<evidence type="ECO:0000313" key="11">
    <source>
        <dbReference type="EMBL" id="KAG8449141.1"/>
    </source>
</evidence>
<evidence type="ECO:0000313" key="12">
    <source>
        <dbReference type="Proteomes" id="UP000812440"/>
    </source>
</evidence>
<keyword evidence="2 7" id="KW-0728">SH3 domain</keyword>
<dbReference type="InterPro" id="IPR051500">
    <property type="entry name" value="cTAGE_MIA/OTOR"/>
</dbReference>
<dbReference type="GO" id="GO:0006888">
    <property type="term" value="P:endoplasmic reticulum to Golgi vesicle-mediated transport"/>
    <property type="evidence" value="ECO:0007669"/>
    <property type="project" value="TreeGrafter"/>
</dbReference>
<organism evidence="11 12">
    <name type="scientific">Hymenochirus boettgeri</name>
    <name type="common">Congo dwarf clawed frog</name>
    <dbReference type="NCBI Taxonomy" id="247094"/>
    <lineage>
        <taxon>Eukaryota</taxon>
        <taxon>Metazoa</taxon>
        <taxon>Chordata</taxon>
        <taxon>Craniata</taxon>
        <taxon>Vertebrata</taxon>
        <taxon>Euteleostomi</taxon>
        <taxon>Amphibia</taxon>
        <taxon>Batrachia</taxon>
        <taxon>Anura</taxon>
        <taxon>Pipoidea</taxon>
        <taxon>Pipidae</taxon>
        <taxon>Pipinae</taxon>
        <taxon>Hymenochirus</taxon>
    </lineage>
</organism>
<keyword evidence="3" id="KW-0732">Signal</keyword>
<keyword evidence="4" id="KW-0256">Endoplasmic reticulum</keyword>
<dbReference type="GO" id="GO:0070971">
    <property type="term" value="C:endoplasmic reticulum exit site"/>
    <property type="evidence" value="ECO:0007669"/>
    <property type="project" value="TreeGrafter"/>
</dbReference>
<feature type="region of interest" description="Disordered" evidence="9">
    <location>
        <begin position="1492"/>
        <end position="1540"/>
    </location>
</feature>
<dbReference type="InterPro" id="IPR001452">
    <property type="entry name" value="SH3_domain"/>
</dbReference>
<gene>
    <name evidence="11" type="ORF">GDO86_015989</name>
</gene>
<feature type="compositionally biased region" description="Basic and acidic residues" evidence="9">
    <location>
        <begin position="255"/>
        <end position="264"/>
    </location>
</feature>
<feature type="region of interest" description="Disordered" evidence="9">
    <location>
        <begin position="209"/>
        <end position="235"/>
    </location>
</feature>
<sequence length="1540" mass="176388">MLRAQAVEDYKGPDCRFLSFRAGEEINVYYKLSGKRKDLWQGSTGKEYGFFPSGTVSIEEVFVTEEIEVTAQEIDFVCLNGGEYVFENEESTLHKYEEGDNTDDMDIKDIDDKKNTGSSQSENNVRPSDILPDRSAWTDYGIAGWFGKGETENQKNGEVTTETLNDETIQTKTIAISIRNEIERDKDVQSEKSGWIGDQLTQLLSFGKNEVGKPQKNPIDGLPSSETSQKDDTRPSEWFSFRFKDVLGVGSENEQKMHDAHQIEDENDKTQSSIKHQSIDVHDGSMPYSEHKDTKDILVADHIDKSKGNTKYSEDLPARDKIDVESKENGGSADSEKYHSFKHINSKERGVEFTFQNILLISKSTNNKHHISSDSKYKQSLWYRHIMENLVSNKDGKTEQSQCDFGESNNEISAQDPKETKLDEADNKGIDFSNFDIKEDQQMDNKDSQAFSEVLQNTIENHNLLAHKSTDKRPEYRHKFLSKDPTELDKNNFTLENKPTIKIDTSSPQEKEDTFEKIISGQVNKYSTYSISKNKVKKKTFQSTFKTDRNSPKQTYTEEVSGIKDIETKKSTQEKATKEISFEKKHEGCSLEATEKQDSPLKPEQITNIDSDVKISLEIPHLIKEPKCNDLRNKMQKEENMKSVAIENCRENEIIGGELSSDFESLFVDGVKYIQSKKEQSKYYEHRDHQGESRSRVHPREHELNKVVQEQKLDSKMEKILEYASQSHKGKMYFVEMVSSKLLEVYSNFIRSTLSLLTGINKITSSLLELHPDSSVHRCFLEMVVLTVIGLSTVLLFTCRAIKSVKSRCYAGREKKLGAKFAEALNEKSEVLEKLSVIQKQHEDVQQSLEGSSQQQLFTKIAMQKELQTKLQESNFALEEKILELTQELEEEKTLGQELDNELSEIQEKIKTLEEGFKKERSQKDEIRTTMKVYEINQGRLETSFQDTIEEKSRLQESIKQLSEEAEGWEERLSELTENSKMLSSSVDVMYQDMNSKLIQIKSLIDSLLKMKDWGSEMEEVEEADDTSMPSLKWDFENGEPLGDPQKRTIKKLIYAAMLNASLRSIEAEKKQLYDNLSDEMKIKEQLLECINNLQNTKQSLVSEKTHLEDEAENLKQKMSVMSEMYQENERKLHRKLTVQERERMQKEEKLSKVDEKINLATGELYTVRTRVKELEEEIEKTVCSCQSQVTSYEKKSHDNWLTARAAERYLSDLKKETSHFRQKLTEAEYKLELLEKDPFALDVIHAIGRDSSPYGLSPISRLSESRAFLSPPTLLEGPLRLSPMLSGADRGIRPPVFYPAYLGPKDRGDTNADRKSDHQRTLSDAGSLSPPWEREHKANLPPPGYTESPFAQRRPERFYHYPVPSGRYSGPAELTRNQGKPFLDHPDGQSSPENKLRANTSKNDSENNDNLHDSSSQPPSKEGEAVDVPPMGYTFYPPPLQIRVPLLPMDPRGPYFRRPFPMPPPPVDMYPPPNYPGMLPIHCTRGPIPPQRYPPPFAIHGEPFFPPHTRPPIRNEHSSDPSLPVSEMQDQPSQPENAD</sequence>
<dbReference type="PANTHER" id="PTHR23158">
    <property type="entry name" value="MELANOMA INHIBITORY ACTIVITY-RELATED"/>
    <property type="match status" value="1"/>
</dbReference>
<dbReference type="SUPFAM" id="SSF50044">
    <property type="entry name" value="SH3-domain"/>
    <property type="match status" value="1"/>
</dbReference>
<dbReference type="EMBL" id="JAACNH010000003">
    <property type="protein sequence ID" value="KAG8449141.1"/>
    <property type="molecule type" value="Genomic_DNA"/>
</dbReference>
<dbReference type="Pfam" id="PF07653">
    <property type="entry name" value="SH3_2"/>
    <property type="match status" value="1"/>
</dbReference>
<evidence type="ECO:0000256" key="7">
    <source>
        <dbReference type="PROSITE-ProRule" id="PRU00192"/>
    </source>
</evidence>
<protein>
    <recommendedName>
        <fullName evidence="10">SH3 domain-containing protein</fullName>
    </recommendedName>
</protein>
<evidence type="ECO:0000256" key="8">
    <source>
        <dbReference type="SAM" id="Coils"/>
    </source>
</evidence>